<dbReference type="GO" id="GO:0016491">
    <property type="term" value="F:oxidoreductase activity"/>
    <property type="evidence" value="ECO:0007669"/>
    <property type="project" value="UniProtKB-KW"/>
</dbReference>
<keyword evidence="2" id="KW-0560">Oxidoreductase</keyword>
<sequence length="239" mass="25693">MLGTINNGGYQPCLLILGAGPRIGASVADKFALNGYKVAIASRSGTNTKNEKGFLSLKADLGKPDSIPTIFDAVKTEFHAAPSVVVYNAPAFTYPPDKDSALSIPVESFVADLNVNTVSPYVAAQQAVAGWETLPKESKKTFIYTGNILNVSVFPVAMMLDLGVGKSASAYWIGAADILYKARGFRFFYADERTEDGKIIGKDVDGSAHAEFYAQLVKQEGDIPWQATFVKDKGYVAFN</sequence>
<dbReference type="SUPFAM" id="SSF51735">
    <property type="entry name" value="NAD(P)-binding Rossmann-fold domains"/>
    <property type="match status" value="1"/>
</dbReference>
<evidence type="ECO:0000256" key="2">
    <source>
        <dbReference type="ARBA" id="ARBA00023002"/>
    </source>
</evidence>
<evidence type="ECO:0000313" key="3">
    <source>
        <dbReference type="EMBL" id="RTE84944.1"/>
    </source>
</evidence>
<reference evidence="3 4" key="1">
    <citation type="submission" date="2017-06" db="EMBL/GenBank/DDBJ databases">
        <title>Comparative genomic analysis of Ambrosia Fusariam Clade fungi.</title>
        <authorList>
            <person name="Stajich J.E."/>
            <person name="Carrillo J."/>
            <person name="Kijimoto T."/>
            <person name="Eskalen A."/>
            <person name="O'Donnell K."/>
            <person name="Kasson M."/>
        </authorList>
    </citation>
    <scope>NUCLEOTIDE SEQUENCE [LARGE SCALE GENOMIC DNA]</scope>
    <source>
        <strain evidence="3 4">UCR1854</strain>
    </source>
</reference>
<dbReference type="EMBL" id="MIKF01000003">
    <property type="protein sequence ID" value="RTE84944.1"/>
    <property type="molecule type" value="Genomic_DNA"/>
</dbReference>
<name>A0A430MAN8_9HYPO</name>
<evidence type="ECO:0000313" key="4">
    <source>
        <dbReference type="Proteomes" id="UP000287124"/>
    </source>
</evidence>
<evidence type="ECO:0000256" key="1">
    <source>
        <dbReference type="ARBA" id="ARBA00006484"/>
    </source>
</evidence>
<comment type="caution">
    <text evidence="3">The sequence shown here is derived from an EMBL/GenBank/DDBJ whole genome shotgun (WGS) entry which is preliminary data.</text>
</comment>
<dbReference type="PANTHER" id="PTHR43669:SF4">
    <property type="entry name" value="SHORT-CHAIN DEHYDROGENASE"/>
    <property type="match status" value="1"/>
</dbReference>
<dbReference type="InterPro" id="IPR036291">
    <property type="entry name" value="NAD(P)-bd_dom_sf"/>
</dbReference>
<protein>
    <submittedName>
        <fullName evidence="3">Uncharacterized protein</fullName>
    </submittedName>
</protein>
<gene>
    <name evidence="3" type="ORF">BHE90_000490</name>
</gene>
<dbReference type="Gene3D" id="3.40.50.720">
    <property type="entry name" value="NAD(P)-binding Rossmann-like Domain"/>
    <property type="match status" value="1"/>
</dbReference>
<proteinExistence type="inferred from homology"/>
<organism evidence="3 4">
    <name type="scientific">Fusarium euwallaceae</name>
    <dbReference type="NCBI Taxonomy" id="1147111"/>
    <lineage>
        <taxon>Eukaryota</taxon>
        <taxon>Fungi</taxon>
        <taxon>Dikarya</taxon>
        <taxon>Ascomycota</taxon>
        <taxon>Pezizomycotina</taxon>
        <taxon>Sordariomycetes</taxon>
        <taxon>Hypocreomycetidae</taxon>
        <taxon>Hypocreales</taxon>
        <taxon>Nectriaceae</taxon>
        <taxon>Fusarium</taxon>
        <taxon>Fusarium solani species complex</taxon>
    </lineage>
</organism>
<dbReference type="AlphaFoldDB" id="A0A430MAN8"/>
<comment type="similarity">
    <text evidence="1">Belongs to the short-chain dehydrogenases/reductases (SDR) family.</text>
</comment>
<dbReference type="Proteomes" id="UP000287124">
    <property type="component" value="Unassembled WGS sequence"/>
</dbReference>
<keyword evidence="4" id="KW-1185">Reference proteome</keyword>
<dbReference type="PANTHER" id="PTHR43669">
    <property type="entry name" value="5-KETO-D-GLUCONATE 5-REDUCTASE"/>
    <property type="match status" value="1"/>
</dbReference>
<accession>A0A430MAN8</accession>